<accession>A0AAD2FZ34</accession>
<sequence>MMIRQSNNPRLSSSSRHHPLSSEADDSSDRLGGVRQAVSEIANTGLKDTVQAGDVIIAKVDLPGQQIYANKGYQIVSIYDQVVDKETGQVEKYLVDQIEDMTAIKSGSYTRYLQLQVNSEQTAIVTPQEIGLVTLKDELTLSLWLAVPGCFWIVVAWNFAHYYNERYGGNFMDAMFRT</sequence>
<name>A0AAD2FZ34_9STRA</name>
<organism evidence="3 4">
    <name type="scientific">Cylindrotheca closterium</name>
    <dbReference type="NCBI Taxonomy" id="2856"/>
    <lineage>
        <taxon>Eukaryota</taxon>
        <taxon>Sar</taxon>
        <taxon>Stramenopiles</taxon>
        <taxon>Ochrophyta</taxon>
        <taxon>Bacillariophyta</taxon>
        <taxon>Bacillariophyceae</taxon>
        <taxon>Bacillariophycidae</taxon>
        <taxon>Bacillariales</taxon>
        <taxon>Bacillariaceae</taxon>
        <taxon>Cylindrotheca</taxon>
    </lineage>
</organism>
<keyword evidence="2" id="KW-0472">Membrane</keyword>
<dbReference type="Proteomes" id="UP001295423">
    <property type="component" value="Unassembled WGS sequence"/>
</dbReference>
<keyword evidence="2" id="KW-0812">Transmembrane</keyword>
<evidence type="ECO:0000313" key="3">
    <source>
        <dbReference type="EMBL" id="CAJ1956319.1"/>
    </source>
</evidence>
<evidence type="ECO:0000256" key="2">
    <source>
        <dbReference type="SAM" id="Phobius"/>
    </source>
</evidence>
<feature type="transmembrane region" description="Helical" evidence="2">
    <location>
        <begin position="141"/>
        <end position="160"/>
    </location>
</feature>
<comment type="caution">
    <text evidence="3">The sequence shown here is derived from an EMBL/GenBank/DDBJ whole genome shotgun (WGS) entry which is preliminary data.</text>
</comment>
<keyword evidence="2" id="KW-1133">Transmembrane helix</keyword>
<feature type="region of interest" description="Disordered" evidence="1">
    <location>
        <begin position="1"/>
        <end position="31"/>
    </location>
</feature>
<feature type="compositionally biased region" description="Low complexity" evidence="1">
    <location>
        <begin position="1"/>
        <end position="14"/>
    </location>
</feature>
<proteinExistence type="predicted"/>
<evidence type="ECO:0000313" key="4">
    <source>
        <dbReference type="Proteomes" id="UP001295423"/>
    </source>
</evidence>
<evidence type="ECO:0000256" key="1">
    <source>
        <dbReference type="SAM" id="MobiDB-lite"/>
    </source>
</evidence>
<keyword evidence="4" id="KW-1185">Reference proteome</keyword>
<reference evidence="3" key="1">
    <citation type="submission" date="2023-08" db="EMBL/GenBank/DDBJ databases">
        <authorList>
            <person name="Audoor S."/>
            <person name="Bilcke G."/>
        </authorList>
    </citation>
    <scope>NUCLEOTIDE SEQUENCE</scope>
</reference>
<gene>
    <name evidence="3" type="ORF">CYCCA115_LOCUS16173</name>
</gene>
<dbReference type="EMBL" id="CAKOGP040001914">
    <property type="protein sequence ID" value="CAJ1956319.1"/>
    <property type="molecule type" value="Genomic_DNA"/>
</dbReference>
<dbReference type="AlphaFoldDB" id="A0AAD2FZ34"/>
<protein>
    <submittedName>
        <fullName evidence="3">Uncharacterized protein</fullName>
    </submittedName>
</protein>